<accession>A0A9N7AAZ8</accession>
<feature type="compositionally biased region" description="Polar residues" evidence="1">
    <location>
        <begin position="8"/>
        <end position="27"/>
    </location>
</feature>
<sequence>MASRTETKTQTGVFTGTSRRIDGSSNKLMEPLGNDEKYVLDMHAPFATPREKSIYAVKRSWQPRGSENDLEIGNITIQDAYENARWKKGTIVSTEIHVIYLPHLPVEIYRKYNLEMALEFTGTESEEKVISKAIFPVSLHTHVIFYPGHSFSMKIGSKIPWKITMITAAEVKDDYIAADIVLSMKGYNTPLSQHSDKQGADIISLIPASEVPTGITLTRPRGDKEWIIKSLKHGLRTQKDFRAITVLQEAGVNIEGLQVSNTLKDAIKIVHKLTGENGTDYLSDKIHEELRSATLALLKSVNVKK</sequence>
<dbReference type="EMBL" id="BK061760">
    <property type="protein sequence ID" value="DAZ90693.1"/>
    <property type="molecule type" value="Viral_cRNA"/>
</dbReference>
<evidence type="ECO:0000313" key="2">
    <source>
        <dbReference type="EMBL" id="DAZ90693.1"/>
    </source>
</evidence>
<evidence type="ECO:0000256" key="1">
    <source>
        <dbReference type="SAM" id="MobiDB-lite"/>
    </source>
</evidence>
<name>A0A9N7AAZ8_9RHAB</name>
<proteinExistence type="predicted"/>
<feature type="region of interest" description="Disordered" evidence="1">
    <location>
        <begin position="1"/>
        <end position="27"/>
    </location>
</feature>
<reference evidence="2" key="1">
    <citation type="journal article" date="2022" name="bioRxiv">
        <title>Unlocking the hidden genetic diversity of varicosaviruses, the neglected plant rhabdoviruses.</title>
        <authorList>
            <person name="Bejerman N."/>
            <person name="Dietzgen R.G."/>
            <person name="Debat H."/>
        </authorList>
    </citation>
    <scope>NUCLEOTIDE SEQUENCE</scope>
</reference>
<organism evidence="2">
    <name type="scientific">Chamaemelum virus 1</name>
    <dbReference type="NCBI Taxonomy" id="2977963"/>
    <lineage>
        <taxon>Viruses</taxon>
        <taxon>Riboviria</taxon>
        <taxon>Orthornavirae</taxon>
        <taxon>Negarnaviricota</taxon>
        <taxon>Haploviricotina</taxon>
        <taxon>Monjiviricetes</taxon>
        <taxon>Mononegavirales</taxon>
        <taxon>Rhabdoviridae</taxon>
    </lineage>
</organism>
<protein>
    <submittedName>
        <fullName evidence="2">Protein 3</fullName>
    </submittedName>
</protein>